<dbReference type="eggNOG" id="COG1853">
    <property type="taxonomic scope" value="Bacteria"/>
</dbReference>
<evidence type="ECO:0000256" key="1">
    <source>
        <dbReference type="ARBA" id="ARBA00001962"/>
    </source>
</evidence>
<protein>
    <submittedName>
        <fullName evidence="9">Flavoprotein</fullName>
    </submittedName>
</protein>
<evidence type="ECO:0000256" key="4">
    <source>
        <dbReference type="ARBA" id="ARBA00022448"/>
    </source>
</evidence>
<dbReference type="GO" id="GO:0009055">
    <property type="term" value="F:electron transfer activity"/>
    <property type="evidence" value="ECO:0007669"/>
    <property type="project" value="InterPro"/>
</dbReference>
<evidence type="ECO:0000256" key="7">
    <source>
        <dbReference type="ARBA" id="ARBA00025633"/>
    </source>
</evidence>
<keyword evidence="5" id="KW-0249">Electron transport</keyword>
<dbReference type="Proteomes" id="UP000017396">
    <property type="component" value="Chromosome"/>
</dbReference>
<dbReference type="SMART" id="SM00903">
    <property type="entry name" value="Flavin_Reduct"/>
    <property type="match status" value="1"/>
</dbReference>
<dbReference type="RefSeq" id="WP_023172724.1">
    <property type="nucleotide sequence ID" value="NC_022600.1"/>
</dbReference>
<dbReference type="Gene3D" id="3.60.15.10">
    <property type="entry name" value="Ribonuclease Z/Hydroxyacylglutathione hydrolase-like"/>
    <property type="match status" value="1"/>
</dbReference>
<dbReference type="eggNOG" id="COG0426">
    <property type="taxonomic scope" value="Bacteria"/>
</dbReference>
<keyword evidence="10" id="KW-1185">Reference proteome</keyword>
<evidence type="ECO:0000256" key="5">
    <source>
        <dbReference type="ARBA" id="ARBA00022982"/>
    </source>
</evidence>
<feature type="domain" description="Flavodoxin-like" evidence="8">
    <location>
        <begin position="267"/>
        <end position="405"/>
    </location>
</feature>
<dbReference type="PATRIC" id="fig|1183438.3.peg.1364"/>
<dbReference type="InterPro" id="IPR001226">
    <property type="entry name" value="Flavodoxin_CS"/>
</dbReference>
<dbReference type="InterPro" id="IPR001279">
    <property type="entry name" value="Metallo-B-lactamas"/>
</dbReference>
<dbReference type="HOGENOM" id="CLU_017490_2_1_3"/>
<dbReference type="InterPro" id="IPR051285">
    <property type="entry name" value="NADH_oxidoreductase_modular"/>
</dbReference>
<comment type="cofactor">
    <cofactor evidence="1">
        <name>Fe cation</name>
        <dbReference type="ChEBI" id="CHEBI:24875"/>
    </cofactor>
</comment>
<keyword evidence="6" id="KW-0560">Oxidoreductase</keyword>
<reference evidence="9 10" key="1">
    <citation type="journal article" date="2013" name="PLoS ONE">
        <title>Cultivation and Complete Genome Sequencing of Gloeobacter kilaueensis sp. nov., from a Lava Cave in Kilauea Caldera, Hawai'i.</title>
        <authorList>
            <person name="Saw J.H."/>
            <person name="Schatz M."/>
            <person name="Brown M.V."/>
            <person name="Kunkel D.D."/>
            <person name="Foster J.S."/>
            <person name="Shick H."/>
            <person name="Christensen S."/>
            <person name="Hou S."/>
            <person name="Wan X."/>
            <person name="Donachie S.P."/>
        </authorList>
    </citation>
    <scope>NUCLEOTIDE SEQUENCE [LARGE SCALE GENOMIC DNA]</scope>
    <source>
        <strain evidence="10">JS</strain>
    </source>
</reference>
<dbReference type="CDD" id="cd07709">
    <property type="entry name" value="flavodiiron_proteins_MBL-fold"/>
    <property type="match status" value="1"/>
</dbReference>
<evidence type="ECO:0000313" key="9">
    <source>
        <dbReference type="EMBL" id="AGY57629.1"/>
    </source>
</evidence>
<dbReference type="InterPro" id="IPR036866">
    <property type="entry name" value="RibonucZ/Hydroxyglut_hydro"/>
</dbReference>
<dbReference type="SUPFAM" id="SSF52218">
    <property type="entry name" value="Flavoproteins"/>
    <property type="match status" value="1"/>
</dbReference>
<keyword evidence="4" id="KW-0813">Transport</keyword>
<dbReference type="Pfam" id="PF01613">
    <property type="entry name" value="Flavin_Reduct"/>
    <property type="match status" value="1"/>
</dbReference>
<dbReference type="KEGG" id="glj:GKIL_1383"/>
<gene>
    <name evidence="9" type="ORF">GKIL_1383</name>
</gene>
<comment type="function">
    <text evidence="7">Mediates electron transfer from NADH to oxygen, reducing it to water. This modular protein has 3 redox cofactors, in other organisms the same activity requires 2 or 3 proteins.</text>
</comment>
<dbReference type="PROSITE" id="PS00201">
    <property type="entry name" value="FLAVODOXIN"/>
    <property type="match status" value="1"/>
</dbReference>
<evidence type="ECO:0000256" key="3">
    <source>
        <dbReference type="ARBA" id="ARBA00007121"/>
    </source>
</evidence>
<dbReference type="InterPro" id="IPR045761">
    <property type="entry name" value="ODP_dom"/>
</dbReference>
<evidence type="ECO:0000256" key="6">
    <source>
        <dbReference type="ARBA" id="ARBA00023002"/>
    </source>
</evidence>
<dbReference type="Gene3D" id="3.40.50.360">
    <property type="match status" value="1"/>
</dbReference>
<dbReference type="GO" id="GO:0010181">
    <property type="term" value="F:FMN binding"/>
    <property type="evidence" value="ECO:0007669"/>
    <property type="project" value="InterPro"/>
</dbReference>
<dbReference type="InterPro" id="IPR002563">
    <property type="entry name" value="Flavin_Rdtase-like_dom"/>
</dbReference>
<accession>U5QJ24</accession>
<dbReference type="Gene3D" id="2.30.110.10">
    <property type="entry name" value="Electron Transport, Fmn-binding Protein, Chain A"/>
    <property type="match status" value="1"/>
</dbReference>
<dbReference type="GO" id="GO:0016646">
    <property type="term" value="F:oxidoreductase activity, acting on the CH-NH group of donors, NAD or NADP as acceptor"/>
    <property type="evidence" value="ECO:0007669"/>
    <property type="project" value="UniProtKB-ARBA"/>
</dbReference>
<sequence length="579" mass="62941">MTTTPAAPVRDIQTIAIAPETWFLRSRSFVRLKFEVEYARQHGTTSNAFLLRGEKTVLLTPPGETFTALFLAELERLIPLGDIDYIVLGHINPNRFKTLVALVERIPNVAVVCSNPGAIALRSLIESEAPGLTVQIQVVRGQEALDLGGGRLLQFIPTPTPRWPEGLCVFDERTAMLFTDKFFGAHVADTPVFDDSGSRYSEDSRYYYDCLMANQVRQVEAVLDRLAEWPARAIAPVHGPLLRSGGLDLIAYYREWNRGQIEQTLSVALLFASAYGSTATLAQALAHGITKAGVAVETINCEHATPEEIREVVSRTDGFLIGSPTLGGHAPTPIQTALGIVLATAPKAQLAGVFGSFGWSGEAIDLLENKLRNAGYSFGFEPIRVKFKPTAATLQECEEAGIDFAQALKKTRKARQGRVPAAATPVEQAVGRIVGSLCVVTAREEDTSSAMLASWVSQATFNPPGLTVAVAKDRAIESLMYPGQNFVLNILAEERYLGLMKHFLKPFGPGEDRFVGVSTRVAANGSPILTDALAYIECQVAERMECGDHWLVYCVAEGGDVLDANGRTAVHFRTTGTRY</sequence>
<dbReference type="Pfam" id="PF19583">
    <property type="entry name" value="ODP"/>
    <property type="match status" value="1"/>
</dbReference>
<evidence type="ECO:0000313" key="10">
    <source>
        <dbReference type="Proteomes" id="UP000017396"/>
    </source>
</evidence>
<dbReference type="InterPro" id="IPR029039">
    <property type="entry name" value="Flavoprotein-like_sf"/>
</dbReference>
<proteinExistence type="inferred from homology"/>
<evidence type="ECO:0000256" key="2">
    <source>
        <dbReference type="ARBA" id="ARBA00006098"/>
    </source>
</evidence>
<dbReference type="PANTHER" id="PTHR32145:SF32">
    <property type="entry name" value="DIFLAVIN FLAVOPROTEIN A 4-RELATED"/>
    <property type="match status" value="1"/>
</dbReference>
<comment type="similarity">
    <text evidence="3">In the N-terminal section; belongs to the zinc metallo-hydrolase group 3 family.</text>
</comment>
<dbReference type="SUPFAM" id="SSF56281">
    <property type="entry name" value="Metallo-hydrolase/oxidoreductase"/>
    <property type="match status" value="1"/>
</dbReference>
<dbReference type="SUPFAM" id="SSF50475">
    <property type="entry name" value="FMN-binding split barrel"/>
    <property type="match status" value="1"/>
</dbReference>
<dbReference type="AlphaFoldDB" id="U5QJ24"/>
<comment type="similarity">
    <text evidence="2">In the C-terminal section; belongs to the flavodoxin reductase family.</text>
</comment>
<dbReference type="InterPro" id="IPR012349">
    <property type="entry name" value="Split_barrel_FMN-bd"/>
</dbReference>
<organism evidence="9 10">
    <name type="scientific">Gloeobacter kilaueensis (strain ATCC BAA-2537 / CCAP 1431/1 / ULC 316 / JS1)</name>
    <dbReference type="NCBI Taxonomy" id="1183438"/>
    <lineage>
        <taxon>Bacteria</taxon>
        <taxon>Bacillati</taxon>
        <taxon>Cyanobacteriota</taxon>
        <taxon>Cyanophyceae</taxon>
        <taxon>Gloeobacterales</taxon>
        <taxon>Gloeobacteraceae</taxon>
        <taxon>Gloeobacter</taxon>
    </lineage>
</organism>
<dbReference type="InterPro" id="IPR008254">
    <property type="entry name" value="Flavodoxin/NO_synth"/>
</dbReference>
<dbReference type="PROSITE" id="PS50902">
    <property type="entry name" value="FLAVODOXIN_LIKE"/>
    <property type="match status" value="1"/>
</dbReference>
<dbReference type="STRING" id="1183438.GKIL_1383"/>
<dbReference type="EMBL" id="CP003587">
    <property type="protein sequence ID" value="AGY57629.1"/>
    <property type="molecule type" value="Genomic_DNA"/>
</dbReference>
<dbReference type="PANTHER" id="PTHR32145">
    <property type="entry name" value="DIFLAVIN FLAVOPROTEIN A 2-RELATED"/>
    <property type="match status" value="1"/>
</dbReference>
<evidence type="ECO:0000259" key="8">
    <source>
        <dbReference type="PROSITE" id="PS50902"/>
    </source>
</evidence>
<dbReference type="SMART" id="SM00849">
    <property type="entry name" value="Lactamase_B"/>
    <property type="match status" value="1"/>
</dbReference>
<dbReference type="Pfam" id="PF00258">
    <property type="entry name" value="Flavodoxin_1"/>
    <property type="match status" value="1"/>
</dbReference>
<dbReference type="OrthoDB" id="9807946at2"/>
<name>U5QJ24_GLOK1</name>